<comment type="caution">
    <text evidence="3">The sequence shown here is derived from an EMBL/GenBank/DDBJ whole genome shotgun (WGS) entry which is preliminary data.</text>
</comment>
<keyword evidence="3" id="KW-0645">Protease</keyword>
<gene>
    <name evidence="3" type="primary">lon</name>
    <name evidence="3" type="ORF">Q31b_19790</name>
</gene>
<dbReference type="EMBL" id="SJPY01000003">
    <property type="protein sequence ID" value="TWU42945.1"/>
    <property type="molecule type" value="Genomic_DNA"/>
</dbReference>
<dbReference type="GO" id="GO:0006508">
    <property type="term" value="P:proteolysis"/>
    <property type="evidence" value="ECO:0007669"/>
    <property type="project" value="UniProtKB-KW"/>
</dbReference>
<evidence type="ECO:0000256" key="1">
    <source>
        <dbReference type="SAM" id="MobiDB-lite"/>
    </source>
</evidence>
<dbReference type="PROSITE" id="PS51787">
    <property type="entry name" value="LON_N"/>
    <property type="match status" value="1"/>
</dbReference>
<organism evidence="3 4">
    <name type="scientific">Novipirellula aureliae</name>
    <dbReference type="NCBI Taxonomy" id="2527966"/>
    <lineage>
        <taxon>Bacteria</taxon>
        <taxon>Pseudomonadati</taxon>
        <taxon>Planctomycetota</taxon>
        <taxon>Planctomycetia</taxon>
        <taxon>Pirellulales</taxon>
        <taxon>Pirellulaceae</taxon>
        <taxon>Novipirellula</taxon>
    </lineage>
</organism>
<dbReference type="InterPro" id="IPR046336">
    <property type="entry name" value="Lon_prtase_N_sf"/>
</dbReference>
<dbReference type="PANTHER" id="PTHR46732:SF8">
    <property type="entry name" value="ATP-DEPENDENT PROTEASE LA (LON) DOMAIN PROTEIN"/>
    <property type="match status" value="1"/>
</dbReference>
<evidence type="ECO:0000313" key="3">
    <source>
        <dbReference type="EMBL" id="TWU42945.1"/>
    </source>
</evidence>
<evidence type="ECO:0000259" key="2">
    <source>
        <dbReference type="PROSITE" id="PS51787"/>
    </source>
</evidence>
<accession>A0A5C6E2K0</accession>
<dbReference type="SUPFAM" id="SSF88697">
    <property type="entry name" value="PUA domain-like"/>
    <property type="match status" value="1"/>
</dbReference>
<dbReference type="OrthoDB" id="9806457at2"/>
<dbReference type="Gene3D" id="2.30.130.40">
    <property type="entry name" value="LON domain-like"/>
    <property type="match status" value="1"/>
</dbReference>
<dbReference type="Proteomes" id="UP000315471">
    <property type="component" value="Unassembled WGS sequence"/>
</dbReference>
<keyword evidence="3" id="KW-0378">Hydrolase</keyword>
<dbReference type="PANTHER" id="PTHR46732">
    <property type="entry name" value="ATP-DEPENDENT PROTEASE LA (LON) DOMAIN PROTEIN"/>
    <property type="match status" value="1"/>
</dbReference>
<dbReference type="SMART" id="SM00464">
    <property type="entry name" value="LON"/>
    <property type="match status" value="1"/>
</dbReference>
<dbReference type="Pfam" id="PF02190">
    <property type="entry name" value="LON_substr_bdg"/>
    <property type="match status" value="1"/>
</dbReference>
<protein>
    <submittedName>
        <fullName evidence="3">Lon protease</fullName>
        <ecNumber evidence="3">3.4.21.53</ecNumber>
    </submittedName>
</protein>
<feature type="region of interest" description="Disordered" evidence="1">
    <location>
        <begin position="221"/>
        <end position="256"/>
    </location>
</feature>
<dbReference type="EC" id="3.4.21.53" evidence="3"/>
<evidence type="ECO:0000313" key="4">
    <source>
        <dbReference type="Proteomes" id="UP000315471"/>
    </source>
</evidence>
<dbReference type="AlphaFoldDB" id="A0A5C6E2K0"/>
<dbReference type="InterPro" id="IPR003111">
    <property type="entry name" value="Lon_prtase_N"/>
</dbReference>
<feature type="compositionally biased region" description="Acidic residues" evidence="1">
    <location>
        <begin position="231"/>
        <end position="240"/>
    </location>
</feature>
<feature type="domain" description="Lon N-terminal" evidence="2">
    <location>
        <begin position="18"/>
        <end position="215"/>
    </location>
</feature>
<dbReference type="InterPro" id="IPR015947">
    <property type="entry name" value="PUA-like_sf"/>
</dbReference>
<dbReference type="RefSeq" id="WP_146599956.1">
    <property type="nucleotide sequence ID" value="NZ_SJPY01000003.1"/>
</dbReference>
<name>A0A5C6E2K0_9BACT</name>
<proteinExistence type="predicted"/>
<dbReference type="GO" id="GO:0004252">
    <property type="term" value="F:serine-type endopeptidase activity"/>
    <property type="evidence" value="ECO:0007669"/>
    <property type="project" value="UniProtKB-EC"/>
</dbReference>
<keyword evidence="4" id="KW-1185">Reference proteome</keyword>
<sequence length="256" mass="28096">MDDLDDALRLPDDFDGRVRLFPLPQLVLFPHAMQPLHIFEPRYCEMLNESLASDRLIAMATLTGGFPTPGLKIPPVASTICIGRILSHAELDNDRHNVLLVGAKRATIVRELDTNRPFRIAEVEVHPDIYPPLGAESRGDLKRELLEAFASVIPTGQTAAQNLTELMAGQMGLGPITDIIAYTLPFEVRTKLKLLKLADVDTRAAELIVKLQSGTIELHSTSSEEQFGELGEADDGELDLPEANGNTPFPPPFSQN</sequence>
<reference evidence="3 4" key="1">
    <citation type="submission" date="2019-02" db="EMBL/GenBank/DDBJ databases">
        <title>Deep-cultivation of Planctomycetes and their phenomic and genomic characterization uncovers novel biology.</title>
        <authorList>
            <person name="Wiegand S."/>
            <person name="Jogler M."/>
            <person name="Boedeker C."/>
            <person name="Pinto D."/>
            <person name="Vollmers J."/>
            <person name="Rivas-Marin E."/>
            <person name="Kohn T."/>
            <person name="Peeters S.H."/>
            <person name="Heuer A."/>
            <person name="Rast P."/>
            <person name="Oberbeckmann S."/>
            <person name="Bunk B."/>
            <person name="Jeske O."/>
            <person name="Meyerdierks A."/>
            <person name="Storesund J.E."/>
            <person name="Kallscheuer N."/>
            <person name="Luecker S."/>
            <person name="Lage O.M."/>
            <person name="Pohl T."/>
            <person name="Merkel B.J."/>
            <person name="Hornburger P."/>
            <person name="Mueller R.-W."/>
            <person name="Bruemmer F."/>
            <person name="Labrenz M."/>
            <person name="Spormann A.M."/>
            <person name="Op Den Camp H."/>
            <person name="Overmann J."/>
            <person name="Amann R."/>
            <person name="Jetten M.S.M."/>
            <person name="Mascher T."/>
            <person name="Medema M.H."/>
            <person name="Devos D.P."/>
            <person name="Kaster A.-K."/>
            <person name="Ovreas L."/>
            <person name="Rohde M."/>
            <person name="Galperin M.Y."/>
            <person name="Jogler C."/>
        </authorList>
    </citation>
    <scope>NUCLEOTIDE SEQUENCE [LARGE SCALE GENOMIC DNA]</scope>
    <source>
        <strain evidence="3 4">Q31b</strain>
    </source>
</reference>